<dbReference type="SUPFAM" id="SSF51735">
    <property type="entry name" value="NAD(P)-binding Rossmann-fold domains"/>
    <property type="match status" value="1"/>
</dbReference>
<dbReference type="Proteomes" id="UP000238362">
    <property type="component" value="Unassembled WGS sequence"/>
</dbReference>
<dbReference type="AlphaFoldDB" id="A0A2T0M3T9"/>
<reference evidence="3 4" key="1">
    <citation type="submission" date="2018-03" db="EMBL/GenBank/DDBJ databases">
        <title>Genomic Encyclopedia of Type Strains, Phase III (KMG-III): the genomes of soil and plant-associated and newly described type strains.</title>
        <authorList>
            <person name="Whitman W."/>
        </authorList>
    </citation>
    <scope>NUCLEOTIDE SEQUENCE [LARGE SCALE GENOMIC DNA]</scope>
    <source>
        <strain evidence="3 4">CGMCC 4.7125</strain>
    </source>
</reference>
<dbReference type="InterPro" id="IPR011032">
    <property type="entry name" value="GroES-like_sf"/>
</dbReference>
<dbReference type="SUPFAM" id="SSF50129">
    <property type="entry name" value="GroES-like"/>
    <property type="match status" value="1"/>
</dbReference>
<evidence type="ECO:0000256" key="1">
    <source>
        <dbReference type="ARBA" id="ARBA00023002"/>
    </source>
</evidence>
<dbReference type="Gene3D" id="3.90.180.10">
    <property type="entry name" value="Medium-chain alcohol dehydrogenases, catalytic domain"/>
    <property type="match status" value="1"/>
</dbReference>
<dbReference type="InterPro" id="IPR036291">
    <property type="entry name" value="NAD(P)-bd_dom_sf"/>
</dbReference>
<dbReference type="InterPro" id="IPR002364">
    <property type="entry name" value="Quin_OxRdtase/zeta-crystal_CS"/>
</dbReference>
<protein>
    <submittedName>
        <fullName evidence="3">Zinc-binding dehydrogenase</fullName>
    </submittedName>
</protein>
<dbReference type="PROSITE" id="PS01162">
    <property type="entry name" value="QOR_ZETA_CRYSTAL"/>
    <property type="match status" value="1"/>
</dbReference>
<dbReference type="EMBL" id="PVNH01000001">
    <property type="protein sequence ID" value="PRX51418.1"/>
    <property type="molecule type" value="Genomic_DNA"/>
</dbReference>
<dbReference type="Gene3D" id="3.40.50.720">
    <property type="entry name" value="NAD(P)-binding Rossmann-like Domain"/>
    <property type="match status" value="1"/>
</dbReference>
<organism evidence="3 4">
    <name type="scientific">Prauserella shujinwangii</name>
    <dbReference type="NCBI Taxonomy" id="1453103"/>
    <lineage>
        <taxon>Bacteria</taxon>
        <taxon>Bacillati</taxon>
        <taxon>Actinomycetota</taxon>
        <taxon>Actinomycetes</taxon>
        <taxon>Pseudonocardiales</taxon>
        <taxon>Pseudonocardiaceae</taxon>
        <taxon>Prauserella</taxon>
    </lineage>
</organism>
<feature type="domain" description="Alcohol dehydrogenase-like C-terminal" evidence="2">
    <location>
        <begin position="88"/>
        <end position="148"/>
    </location>
</feature>
<gene>
    <name evidence="3" type="ORF">B0I33_101572</name>
</gene>
<proteinExistence type="predicted"/>
<comment type="caution">
    <text evidence="3">The sequence shown here is derived from an EMBL/GenBank/DDBJ whole genome shotgun (WGS) entry which is preliminary data.</text>
</comment>
<dbReference type="InterPro" id="IPR050700">
    <property type="entry name" value="YIM1/Zinc_Alcohol_DH_Fams"/>
</dbReference>
<dbReference type="GO" id="GO:0008270">
    <property type="term" value="F:zinc ion binding"/>
    <property type="evidence" value="ECO:0007669"/>
    <property type="project" value="InterPro"/>
</dbReference>
<dbReference type="PANTHER" id="PTHR11695:SF294">
    <property type="entry name" value="RETICULON-4-INTERACTING PROTEIN 1, MITOCHONDRIAL"/>
    <property type="match status" value="1"/>
</dbReference>
<dbReference type="InterPro" id="IPR013149">
    <property type="entry name" value="ADH-like_C"/>
</dbReference>
<sequence length="186" mass="19731">MRGLGLELAGEIESAGREVRRFRRGDVGACADYQCLPEKASLARKPANVTHEEAAAAVDGATTALFFLRDKGNIRGGEKVLVNGASGGIGTYAVQLAKLFGAEVTGVCSGRNAELVRFLGAEHVIDRTREDFTRNGPRYGIVFDTVGAVRSPPAAARSPAPAVTSPRWRWATTPVRSGRGRVPARA</sequence>
<keyword evidence="1" id="KW-0560">Oxidoreductase</keyword>
<dbReference type="PANTHER" id="PTHR11695">
    <property type="entry name" value="ALCOHOL DEHYDROGENASE RELATED"/>
    <property type="match status" value="1"/>
</dbReference>
<keyword evidence="4" id="KW-1185">Reference proteome</keyword>
<dbReference type="Pfam" id="PF00107">
    <property type="entry name" value="ADH_zinc_N"/>
    <property type="match status" value="1"/>
</dbReference>
<evidence type="ECO:0000259" key="2">
    <source>
        <dbReference type="Pfam" id="PF00107"/>
    </source>
</evidence>
<evidence type="ECO:0000313" key="4">
    <source>
        <dbReference type="Proteomes" id="UP000238362"/>
    </source>
</evidence>
<dbReference type="CDD" id="cd08267">
    <property type="entry name" value="MDR1"/>
    <property type="match status" value="1"/>
</dbReference>
<accession>A0A2T0M3T9</accession>
<name>A0A2T0M3T9_9PSEU</name>
<dbReference type="GO" id="GO:0016491">
    <property type="term" value="F:oxidoreductase activity"/>
    <property type="evidence" value="ECO:0007669"/>
    <property type="project" value="UniProtKB-KW"/>
</dbReference>
<evidence type="ECO:0000313" key="3">
    <source>
        <dbReference type="EMBL" id="PRX51418.1"/>
    </source>
</evidence>